<accession>A0A563W1M5</accession>
<organism evidence="1 2">
    <name type="scientific">Hyella patelloides LEGE 07179</name>
    <dbReference type="NCBI Taxonomy" id="945734"/>
    <lineage>
        <taxon>Bacteria</taxon>
        <taxon>Bacillati</taxon>
        <taxon>Cyanobacteriota</taxon>
        <taxon>Cyanophyceae</taxon>
        <taxon>Pleurocapsales</taxon>
        <taxon>Hyellaceae</taxon>
        <taxon>Hyella</taxon>
    </lineage>
</organism>
<dbReference type="EMBL" id="CAACVJ010000589">
    <property type="protein sequence ID" value="VEP17602.1"/>
    <property type="molecule type" value="Genomic_DNA"/>
</dbReference>
<dbReference type="OrthoDB" id="582334at2"/>
<protein>
    <submittedName>
        <fullName evidence="1">Uncharacterized protein</fullName>
    </submittedName>
</protein>
<proteinExistence type="predicted"/>
<evidence type="ECO:0000313" key="1">
    <source>
        <dbReference type="EMBL" id="VEP17602.1"/>
    </source>
</evidence>
<reference evidence="1 2" key="1">
    <citation type="submission" date="2019-01" db="EMBL/GenBank/DDBJ databases">
        <authorList>
            <person name="Brito A."/>
        </authorList>
    </citation>
    <scope>NUCLEOTIDE SEQUENCE [LARGE SCALE GENOMIC DNA]</scope>
    <source>
        <strain evidence="1">1</strain>
    </source>
</reference>
<gene>
    <name evidence="1" type="ORF">H1P_6290022</name>
</gene>
<dbReference type="AlphaFoldDB" id="A0A563W1M5"/>
<dbReference type="RefSeq" id="WP_144876003.1">
    <property type="nucleotide sequence ID" value="NZ_LR214363.1"/>
</dbReference>
<evidence type="ECO:0000313" key="2">
    <source>
        <dbReference type="Proteomes" id="UP000320055"/>
    </source>
</evidence>
<keyword evidence="2" id="KW-1185">Reference proteome</keyword>
<dbReference type="Proteomes" id="UP000320055">
    <property type="component" value="Unassembled WGS sequence"/>
</dbReference>
<name>A0A563W1M5_9CYAN</name>
<sequence>MSKVVSTRLAADTEARLQRLARRLGKTPSETGAMLIEESLRQSEFAYIEFRNSPVGRQAYMKNSNLAVWQVMMLADEYARDLVKIANHLQKPVTWLQAAFNYAEAYPEELNNAIADAWAINYTTIKRLLPQTELISIPQEIMEEDI</sequence>